<comment type="caution">
    <text evidence="1">The sequence shown here is derived from an EMBL/GenBank/DDBJ whole genome shotgun (WGS) entry which is preliminary data.</text>
</comment>
<accession>A0ACC0AXA0</accession>
<evidence type="ECO:0000313" key="2">
    <source>
        <dbReference type="Proteomes" id="UP001060085"/>
    </source>
</evidence>
<evidence type="ECO:0000313" key="1">
    <source>
        <dbReference type="EMBL" id="KAI5664081.1"/>
    </source>
</evidence>
<gene>
    <name evidence="1" type="ORF">M9H77_23404</name>
</gene>
<reference evidence="2" key="1">
    <citation type="journal article" date="2023" name="Nat. Plants">
        <title>Single-cell RNA sequencing provides a high-resolution roadmap for understanding the multicellular compartmentation of specialized metabolism.</title>
        <authorList>
            <person name="Sun S."/>
            <person name="Shen X."/>
            <person name="Li Y."/>
            <person name="Li Y."/>
            <person name="Wang S."/>
            <person name="Li R."/>
            <person name="Zhang H."/>
            <person name="Shen G."/>
            <person name="Guo B."/>
            <person name="Wei J."/>
            <person name="Xu J."/>
            <person name="St-Pierre B."/>
            <person name="Chen S."/>
            <person name="Sun C."/>
        </authorList>
    </citation>
    <scope>NUCLEOTIDE SEQUENCE [LARGE SCALE GENOMIC DNA]</scope>
</reference>
<protein>
    <submittedName>
        <fullName evidence="1">Uncharacterized protein</fullName>
    </submittedName>
</protein>
<name>A0ACC0AXA0_CATRO</name>
<keyword evidence="2" id="KW-1185">Reference proteome</keyword>
<proteinExistence type="predicted"/>
<organism evidence="1 2">
    <name type="scientific">Catharanthus roseus</name>
    <name type="common">Madagascar periwinkle</name>
    <name type="synonym">Vinca rosea</name>
    <dbReference type="NCBI Taxonomy" id="4058"/>
    <lineage>
        <taxon>Eukaryota</taxon>
        <taxon>Viridiplantae</taxon>
        <taxon>Streptophyta</taxon>
        <taxon>Embryophyta</taxon>
        <taxon>Tracheophyta</taxon>
        <taxon>Spermatophyta</taxon>
        <taxon>Magnoliopsida</taxon>
        <taxon>eudicotyledons</taxon>
        <taxon>Gunneridae</taxon>
        <taxon>Pentapetalae</taxon>
        <taxon>asterids</taxon>
        <taxon>lamiids</taxon>
        <taxon>Gentianales</taxon>
        <taxon>Apocynaceae</taxon>
        <taxon>Rauvolfioideae</taxon>
        <taxon>Vinceae</taxon>
        <taxon>Catharanthinae</taxon>
        <taxon>Catharanthus</taxon>
    </lineage>
</organism>
<dbReference type="Proteomes" id="UP001060085">
    <property type="component" value="Linkage Group LG05"/>
</dbReference>
<dbReference type="EMBL" id="CM044705">
    <property type="protein sequence ID" value="KAI5664081.1"/>
    <property type="molecule type" value="Genomic_DNA"/>
</dbReference>
<sequence length="185" mass="21169">MVVYMENALKIKPEGLKIKERLASCSQFVQLVRIIQRNILEASADTSLGRTHPTHPRFFIKGGDLEKVWNPNYNQMRIYIKVVSEKPPNEEKDGSKEQQKDYQSKFAKDMHNFHHGDGNGFNAYVRNNHGNGNFTSKRYNGVGNFSSDAKPYGHTSYDDYGGYEEIMLNMIILSIILMIVMKVSS</sequence>